<keyword evidence="6" id="KW-1185">Reference proteome</keyword>
<dbReference type="InterPro" id="IPR016024">
    <property type="entry name" value="ARM-type_fold"/>
</dbReference>
<dbReference type="InterPro" id="IPR019414">
    <property type="entry name" value="Rtp1_C2"/>
</dbReference>
<dbReference type="PANTHER" id="PTHR20959">
    <property type="entry name" value="TRANSPORT AND GOLGI ORGANIZATION PROTEIN 6 FAMILY MEMBER"/>
    <property type="match status" value="1"/>
</dbReference>
<feature type="domain" description="RNA polymerase II assembly factor Rtp1 C-terminal" evidence="4">
    <location>
        <begin position="136"/>
        <end position="260"/>
    </location>
</feature>
<proteinExistence type="inferred from homology"/>
<dbReference type="Proteomes" id="UP000193240">
    <property type="component" value="Unassembled WGS sequence"/>
</dbReference>
<comment type="similarity">
    <text evidence="1">Belongs to the Tango6 family.</text>
</comment>
<evidence type="ECO:0000256" key="2">
    <source>
        <dbReference type="SAM" id="MobiDB-lite"/>
    </source>
</evidence>
<feature type="compositionally biased region" description="Polar residues" evidence="2">
    <location>
        <begin position="1"/>
        <end position="10"/>
    </location>
</feature>
<protein>
    <recommendedName>
        <fullName evidence="7">RNA polymerase II assembly factor Rtp1 C-terminal domain-containing protein</fullName>
    </recommendedName>
</protein>
<evidence type="ECO:0000313" key="6">
    <source>
        <dbReference type="Proteomes" id="UP000193240"/>
    </source>
</evidence>
<dbReference type="GO" id="GO:0009306">
    <property type="term" value="P:protein secretion"/>
    <property type="evidence" value="ECO:0007669"/>
    <property type="project" value="TreeGrafter"/>
</dbReference>
<dbReference type="InterPro" id="IPR019451">
    <property type="entry name" value="Rtp1_C1"/>
</dbReference>
<evidence type="ECO:0000313" key="5">
    <source>
        <dbReference type="EMBL" id="OSS49755.1"/>
    </source>
</evidence>
<dbReference type="InterPro" id="IPR039600">
    <property type="entry name" value="TANGO6/Rtp1"/>
</dbReference>
<evidence type="ECO:0008006" key="7">
    <source>
        <dbReference type="Google" id="ProtNLM"/>
    </source>
</evidence>
<dbReference type="InParanoid" id="A0A1Y2M0S4"/>
<evidence type="ECO:0000259" key="3">
    <source>
        <dbReference type="Pfam" id="PF10304"/>
    </source>
</evidence>
<name>A0A1Y2M0S4_EPING</name>
<feature type="domain" description="RNA polymerase II assembly factor Rtp1 C-terminal" evidence="3">
    <location>
        <begin position="448"/>
        <end position="481"/>
    </location>
</feature>
<accession>A0A1Y2M0S4</accession>
<dbReference type="Pfam" id="PF10304">
    <property type="entry name" value="RTP1_C2"/>
    <property type="match status" value="1"/>
</dbReference>
<dbReference type="EMBL" id="KZ107843">
    <property type="protein sequence ID" value="OSS49755.1"/>
    <property type="molecule type" value="Genomic_DNA"/>
</dbReference>
<evidence type="ECO:0000256" key="1">
    <source>
        <dbReference type="ARBA" id="ARBA00005724"/>
    </source>
</evidence>
<reference evidence="5 6" key="1">
    <citation type="journal article" date="2017" name="Genome Announc.">
        <title>Genome sequence of the saprophytic ascomycete Epicoccum nigrum ICMP 19927 strain isolated from New Zealand.</title>
        <authorList>
            <person name="Fokin M."/>
            <person name="Fleetwood D."/>
            <person name="Weir B.S."/>
            <person name="Villas-Boas S.G."/>
        </authorList>
    </citation>
    <scope>NUCLEOTIDE SEQUENCE [LARGE SCALE GENOMIC DNA]</scope>
    <source>
        <strain evidence="5 6">ICMP 19927</strain>
    </source>
</reference>
<dbReference type="OMA" id="SETIIMI"/>
<feature type="region of interest" description="Disordered" evidence="2">
    <location>
        <begin position="317"/>
        <end position="340"/>
    </location>
</feature>
<dbReference type="PANTHER" id="PTHR20959:SF1">
    <property type="entry name" value="TRANSPORT AND GOLGI ORGANIZATION PROTEIN 6 HOMOLOG"/>
    <property type="match status" value="1"/>
</dbReference>
<sequence length="536" mass="57802">MAQLLQNYVSNHRAKSEAGSKSRGPSRSNLGSIVKPKQGRGDDKSADDTSEDDLVSFAISIINTLISTAEFTRTPTANSLLSQTIENLQYLAHVQHRYPISPVIANSARGLLQALNPAGLVLYQEADSLAPHRATLQAALQGLTSPEAPNRTWALATLHKLIQNPSAFPVIDVPATVYMILSASLADPETFVHGAAVPVTVTLALLAPHPTIKILVDAFLDVDERSLSLQKGRPTEEKARELQESLDYRLRLGEVLSKILLSSSFWATPTDTPTKHAAIKHLTSACLTLSSRRGQRAKTNKTRAAVSLQILQEQQEAETAWDGPIPNILEEPDDAASSSADRADYEAMSKIVAGWENTGVEEDVRIRASALSLLGTVLEDRLAYVPQPAVDASLQIAMMILTLETGEALFILRRAAVLVVMGLLRGLEAALDAGAEEEAGSSGFGARQQDEIERVLRWARDSDGDGLVRDHAATVLEGMDTLRMRRLYKIRDAGGVGITSDLGLESSGGLRGLDVNVTPAVGNDGQKRRLVVEEIE</sequence>
<dbReference type="SUPFAM" id="SSF48371">
    <property type="entry name" value="ARM repeat"/>
    <property type="match status" value="1"/>
</dbReference>
<dbReference type="Pfam" id="PF10363">
    <property type="entry name" value="RTP1_C1"/>
    <property type="match status" value="1"/>
</dbReference>
<evidence type="ECO:0000259" key="4">
    <source>
        <dbReference type="Pfam" id="PF10363"/>
    </source>
</evidence>
<dbReference type="STRING" id="105696.A0A1Y2M0S4"/>
<gene>
    <name evidence="5" type="ORF">B5807_06217</name>
</gene>
<organism evidence="5 6">
    <name type="scientific">Epicoccum nigrum</name>
    <name type="common">Soil fungus</name>
    <name type="synonym">Epicoccum purpurascens</name>
    <dbReference type="NCBI Taxonomy" id="105696"/>
    <lineage>
        <taxon>Eukaryota</taxon>
        <taxon>Fungi</taxon>
        <taxon>Dikarya</taxon>
        <taxon>Ascomycota</taxon>
        <taxon>Pezizomycotina</taxon>
        <taxon>Dothideomycetes</taxon>
        <taxon>Pleosporomycetidae</taxon>
        <taxon>Pleosporales</taxon>
        <taxon>Pleosporineae</taxon>
        <taxon>Didymellaceae</taxon>
        <taxon>Epicoccum</taxon>
    </lineage>
</organism>
<feature type="region of interest" description="Disordered" evidence="2">
    <location>
        <begin position="1"/>
        <end position="49"/>
    </location>
</feature>
<dbReference type="AlphaFoldDB" id="A0A1Y2M0S4"/>